<dbReference type="Pfam" id="PF01381">
    <property type="entry name" value="HTH_3"/>
    <property type="match status" value="1"/>
</dbReference>
<evidence type="ECO:0000313" key="3">
    <source>
        <dbReference type="EMBL" id="CDR30648.1"/>
    </source>
</evidence>
<dbReference type="PANTHER" id="PTHR46558:SF4">
    <property type="entry name" value="DNA-BIDING PHAGE PROTEIN"/>
    <property type="match status" value="1"/>
</dbReference>
<evidence type="ECO:0000259" key="2">
    <source>
        <dbReference type="PROSITE" id="PS50943"/>
    </source>
</evidence>
<name>A0A061A9V0_9MOLU</name>
<dbReference type="AlphaFoldDB" id="A0A061A9V0"/>
<dbReference type="KEGG" id="aoc:Aocu_05750"/>
<accession>A0A061A9V0</accession>
<sequence length="82" mass="9439">MLKLRDIRLSKGLKQQDIAEILGITQAAASRIESEERKLDQNQIIKLCLALEVTPDELLGFEEAYNKYTEYLQSLLKDDVEQ</sequence>
<organism evidence="3 4">
    <name type="scientific">Acholeplasma oculi</name>
    <dbReference type="NCBI Taxonomy" id="35623"/>
    <lineage>
        <taxon>Bacteria</taxon>
        <taxon>Bacillati</taxon>
        <taxon>Mycoplasmatota</taxon>
        <taxon>Mollicutes</taxon>
        <taxon>Acholeplasmatales</taxon>
        <taxon>Acholeplasmataceae</taxon>
        <taxon>Acholeplasma</taxon>
    </lineage>
</organism>
<proteinExistence type="predicted"/>
<dbReference type="OrthoDB" id="680346at2"/>
<dbReference type="PATRIC" id="fig|35623.3.peg.575"/>
<dbReference type="InterPro" id="IPR010982">
    <property type="entry name" value="Lambda_DNA-bd_dom_sf"/>
</dbReference>
<evidence type="ECO:0000313" key="4">
    <source>
        <dbReference type="Proteomes" id="UP000032434"/>
    </source>
</evidence>
<feature type="domain" description="HTH cro/C1-type" evidence="2">
    <location>
        <begin position="4"/>
        <end position="58"/>
    </location>
</feature>
<dbReference type="Proteomes" id="UP000032434">
    <property type="component" value="Chromosome 1"/>
</dbReference>
<dbReference type="InterPro" id="IPR001387">
    <property type="entry name" value="Cro/C1-type_HTH"/>
</dbReference>
<evidence type="ECO:0000256" key="1">
    <source>
        <dbReference type="ARBA" id="ARBA00023125"/>
    </source>
</evidence>
<dbReference type="SUPFAM" id="SSF47413">
    <property type="entry name" value="lambda repressor-like DNA-binding domains"/>
    <property type="match status" value="1"/>
</dbReference>
<dbReference type="HOGENOM" id="CLU_2664576_0_0_14"/>
<dbReference type="CDD" id="cd00093">
    <property type="entry name" value="HTH_XRE"/>
    <property type="match status" value="1"/>
</dbReference>
<dbReference type="GO" id="GO:0003677">
    <property type="term" value="F:DNA binding"/>
    <property type="evidence" value="ECO:0007669"/>
    <property type="project" value="UniProtKB-KW"/>
</dbReference>
<dbReference type="PANTHER" id="PTHR46558">
    <property type="entry name" value="TRACRIPTIONAL REGULATORY PROTEIN-RELATED-RELATED"/>
    <property type="match status" value="1"/>
</dbReference>
<dbReference type="EMBL" id="LK028559">
    <property type="protein sequence ID" value="CDR30648.1"/>
    <property type="molecule type" value="Genomic_DNA"/>
</dbReference>
<reference evidence="4" key="1">
    <citation type="submission" date="2014-05" db="EMBL/GenBank/DDBJ databases">
        <authorList>
            <person name="Kube M."/>
        </authorList>
    </citation>
    <scope>NUCLEOTIDE SEQUENCE [LARGE SCALE GENOMIC DNA]</scope>
</reference>
<gene>
    <name evidence="3" type="ORF">Aocu_05750</name>
</gene>
<dbReference type="Gene3D" id="1.10.260.40">
    <property type="entry name" value="lambda repressor-like DNA-binding domains"/>
    <property type="match status" value="1"/>
</dbReference>
<dbReference type="RefSeq" id="WP_045749173.1">
    <property type="nucleotide sequence ID" value="NZ_FUZK01000001.1"/>
</dbReference>
<keyword evidence="1" id="KW-0238">DNA-binding</keyword>
<keyword evidence="4" id="KW-1185">Reference proteome</keyword>
<dbReference type="InParanoid" id="A0A061A9V0"/>
<dbReference type="PROSITE" id="PS50943">
    <property type="entry name" value="HTH_CROC1"/>
    <property type="match status" value="1"/>
</dbReference>
<dbReference type="STRING" id="35623.Aocu_05750"/>
<dbReference type="SMART" id="SM00530">
    <property type="entry name" value="HTH_XRE"/>
    <property type="match status" value="1"/>
</dbReference>
<protein>
    <submittedName>
        <fullName evidence="3">Cro/Cl family transcriptional regulator</fullName>
    </submittedName>
</protein>